<dbReference type="RefSeq" id="WP_083960040.1">
    <property type="nucleotide sequence ID" value="NZ_FQVN01000007.1"/>
</dbReference>
<feature type="chain" id="PRO_5012906285" evidence="4">
    <location>
        <begin position="23"/>
        <end position="486"/>
    </location>
</feature>
<feature type="domain" description="Peptidase S33 tripeptidyl aminopeptidase-like C-terminal" evidence="6">
    <location>
        <begin position="391"/>
        <end position="481"/>
    </location>
</feature>
<dbReference type="InterPro" id="IPR051601">
    <property type="entry name" value="Serine_prot/Carboxylest_S33"/>
</dbReference>
<evidence type="ECO:0000256" key="1">
    <source>
        <dbReference type="ARBA" id="ARBA00010088"/>
    </source>
</evidence>
<keyword evidence="3 7" id="KW-0378">Hydrolase</keyword>
<name>A0A1M5IET2_STRHI</name>
<dbReference type="Gene3D" id="3.40.50.1820">
    <property type="entry name" value="alpha/beta hydrolase"/>
    <property type="match status" value="1"/>
</dbReference>
<evidence type="ECO:0000313" key="7">
    <source>
        <dbReference type="EMBL" id="SHG26775.1"/>
    </source>
</evidence>
<evidence type="ECO:0000259" key="6">
    <source>
        <dbReference type="Pfam" id="PF08386"/>
    </source>
</evidence>
<evidence type="ECO:0000313" key="8">
    <source>
        <dbReference type="Proteomes" id="UP000184501"/>
    </source>
</evidence>
<evidence type="ECO:0000256" key="2">
    <source>
        <dbReference type="ARBA" id="ARBA00022729"/>
    </source>
</evidence>
<dbReference type="InterPro" id="IPR013595">
    <property type="entry name" value="Pept_S33_TAP-like_C"/>
</dbReference>
<protein>
    <submittedName>
        <fullName evidence="7">Alpha/beta hydrolase fold</fullName>
    </submittedName>
</protein>
<dbReference type="PANTHER" id="PTHR43248">
    <property type="entry name" value="2-SUCCINYL-6-HYDROXY-2,4-CYCLOHEXADIENE-1-CARBOXYLATE SYNTHASE"/>
    <property type="match status" value="1"/>
</dbReference>
<sequence length="486" mass="53300">MKALGMALVGATLVLTASPVEAAPNHQSITWTDAGHCDPVNDKVTCETAELRLPVDHARPWAETFELHVARRKATGARIGVLMVNPGGPGDPGSRLAFQAVRNYSPEVLERFDIIAFDPRGVGASRGIRCSADLLARMPMTSPANQSELDQLIAYNRELREDCRKHSGPVVDHADTVSVARDMDALRRALGERTISYFGHSYGSLIGQQYAELFPRRVRAMTISANMDHSLGIREFVASSAATAEDSFTSFTQWCARTESCALHGQDVAAVWERVLAKADRGVPDPDRPGATLRTPELIWRTIGKFKGPDWPGQARLLATIDAQPAPPAHGFAAGAATESGQTREFSFAATFCEDWRFRVTEYREFARLAEIQRAAAPRMRGLPPGRDPVALCAGWPSAPNNPQHVLRLDGAPRILMINARHDPVSAYSWAVNVHRQTRGTTVLLTYDGWGHAVYQRNDCTRSAVDRYLIDQKLPVADTHCPANPV</sequence>
<feature type="signal peptide" evidence="4">
    <location>
        <begin position="1"/>
        <end position="22"/>
    </location>
</feature>
<evidence type="ECO:0000256" key="4">
    <source>
        <dbReference type="SAM" id="SignalP"/>
    </source>
</evidence>
<dbReference type="SUPFAM" id="SSF53474">
    <property type="entry name" value="alpha/beta-Hydrolases"/>
    <property type="match status" value="1"/>
</dbReference>
<dbReference type="InterPro" id="IPR000073">
    <property type="entry name" value="AB_hydrolase_1"/>
</dbReference>
<accession>A0A1M5IET2</accession>
<dbReference type="STRING" id="2017.SAMN05444320_107251"/>
<gene>
    <name evidence="7" type="ORF">SAMN05444320_107251</name>
</gene>
<dbReference type="Pfam" id="PF00561">
    <property type="entry name" value="Abhydrolase_1"/>
    <property type="match status" value="1"/>
</dbReference>
<dbReference type="GO" id="GO:0016787">
    <property type="term" value="F:hydrolase activity"/>
    <property type="evidence" value="ECO:0007669"/>
    <property type="project" value="UniProtKB-KW"/>
</dbReference>
<dbReference type="Proteomes" id="UP000184501">
    <property type="component" value="Unassembled WGS sequence"/>
</dbReference>
<keyword evidence="8" id="KW-1185">Reference proteome</keyword>
<dbReference type="EMBL" id="FQVN01000007">
    <property type="protein sequence ID" value="SHG26775.1"/>
    <property type="molecule type" value="Genomic_DNA"/>
</dbReference>
<proteinExistence type="inferred from homology"/>
<dbReference type="PANTHER" id="PTHR43248:SF29">
    <property type="entry name" value="TRIPEPTIDYL AMINOPEPTIDASE"/>
    <property type="match status" value="1"/>
</dbReference>
<dbReference type="InterPro" id="IPR029058">
    <property type="entry name" value="AB_hydrolase_fold"/>
</dbReference>
<evidence type="ECO:0000256" key="3">
    <source>
        <dbReference type="ARBA" id="ARBA00022801"/>
    </source>
</evidence>
<comment type="similarity">
    <text evidence="1">Belongs to the peptidase S33 family.</text>
</comment>
<evidence type="ECO:0000259" key="5">
    <source>
        <dbReference type="Pfam" id="PF00561"/>
    </source>
</evidence>
<feature type="domain" description="AB hydrolase-1" evidence="5">
    <location>
        <begin position="81"/>
        <end position="277"/>
    </location>
</feature>
<dbReference type="Pfam" id="PF08386">
    <property type="entry name" value="Abhydrolase_4"/>
    <property type="match status" value="1"/>
</dbReference>
<organism evidence="7 8">
    <name type="scientific">Streptoalloteichus hindustanus</name>
    <dbReference type="NCBI Taxonomy" id="2017"/>
    <lineage>
        <taxon>Bacteria</taxon>
        <taxon>Bacillati</taxon>
        <taxon>Actinomycetota</taxon>
        <taxon>Actinomycetes</taxon>
        <taxon>Pseudonocardiales</taxon>
        <taxon>Pseudonocardiaceae</taxon>
        <taxon>Streptoalloteichus</taxon>
    </lineage>
</organism>
<dbReference type="AlphaFoldDB" id="A0A1M5IET2"/>
<keyword evidence="2 4" id="KW-0732">Signal</keyword>
<dbReference type="OrthoDB" id="4006962at2"/>
<reference evidence="7 8" key="1">
    <citation type="submission" date="2016-11" db="EMBL/GenBank/DDBJ databases">
        <authorList>
            <person name="Jaros S."/>
            <person name="Januszkiewicz K."/>
            <person name="Wedrychowicz H."/>
        </authorList>
    </citation>
    <scope>NUCLEOTIDE SEQUENCE [LARGE SCALE GENOMIC DNA]</scope>
    <source>
        <strain evidence="7 8">DSM 44523</strain>
    </source>
</reference>